<dbReference type="EMBL" id="KB364441">
    <property type="protein sequence ID" value="ELV12549.1"/>
    <property type="molecule type" value="Genomic_DNA"/>
</dbReference>
<dbReference type="eggNOG" id="KOG3108">
    <property type="taxonomic scope" value="Eukaryota"/>
</dbReference>
<proteinExistence type="predicted"/>
<dbReference type="AlphaFoldDB" id="L8YBV9"/>
<protein>
    <submittedName>
        <fullName evidence="1">Uncharacterized protein</fullName>
    </submittedName>
</protein>
<keyword evidence="2" id="KW-1185">Reference proteome</keyword>
<organism evidence="1 2">
    <name type="scientific">Tupaia chinensis</name>
    <name type="common">Chinese tree shrew</name>
    <name type="synonym">Tupaia belangeri chinensis</name>
    <dbReference type="NCBI Taxonomy" id="246437"/>
    <lineage>
        <taxon>Eukaryota</taxon>
        <taxon>Metazoa</taxon>
        <taxon>Chordata</taxon>
        <taxon>Craniata</taxon>
        <taxon>Vertebrata</taxon>
        <taxon>Euteleostomi</taxon>
        <taxon>Mammalia</taxon>
        <taxon>Eutheria</taxon>
        <taxon>Euarchontoglires</taxon>
        <taxon>Scandentia</taxon>
        <taxon>Tupaiidae</taxon>
        <taxon>Tupaia</taxon>
    </lineage>
</organism>
<gene>
    <name evidence="1" type="ORF">TREES_T100001265</name>
</gene>
<name>L8YBV9_TUPCH</name>
<accession>L8YBV9</accession>
<reference evidence="2" key="1">
    <citation type="submission" date="2012-07" db="EMBL/GenBank/DDBJ databases">
        <title>Genome of the Chinese tree shrew, a rising model animal genetically related to primates.</title>
        <authorList>
            <person name="Zhang G."/>
            <person name="Fan Y."/>
            <person name="Yao Y."/>
            <person name="Huang Z."/>
        </authorList>
    </citation>
    <scope>NUCLEOTIDE SEQUENCE [LARGE SCALE GENOMIC DNA]</scope>
</reference>
<sequence>MGEAGAFGGDSFLPANGLTVAQNQIRRPLGEATGVYMGCRGPSSPQRPRGCPWAGQCRGACPEPTWPLWHPPPLARLLAAVTAPAPARCHDRVPKRDMVLLACHCRPGPVSSVLSLEMVPERGLLAGSEPWLRATAKPAGSAVEPLSRDGTLGHERVTAQSDAMGSQLPRGGTTLSQIHACLPGAWGHPVASQQVHTAAVGILVPAVPSCGLHFILVHVLGSGRLSQHPRGPGNTGHHCVSDIGDSAAAWRGWAWIWVGDGHTDAR</sequence>
<dbReference type="Proteomes" id="UP000011518">
    <property type="component" value="Unassembled WGS sequence"/>
</dbReference>
<evidence type="ECO:0000313" key="2">
    <source>
        <dbReference type="Proteomes" id="UP000011518"/>
    </source>
</evidence>
<evidence type="ECO:0000313" key="1">
    <source>
        <dbReference type="EMBL" id="ELV12549.1"/>
    </source>
</evidence>
<reference evidence="2" key="2">
    <citation type="journal article" date="2013" name="Nat. Commun.">
        <title>Genome of the Chinese tree shrew.</title>
        <authorList>
            <person name="Fan Y."/>
            <person name="Huang Z.Y."/>
            <person name="Cao C.C."/>
            <person name="Chen C.S."/>
            <person name="Chen Y.X."/>
            <person name="Fan D.D."/>
            <person name="He J."/>
            <person name="Hou H.L."/>
            <person name="Hu L."/>
            <person name="Hu X.T."/>
            <person name="Jiang X.T."/>
            <person name="Lai R."/>
            <person name="Lang Y.S."/>
            <person name="Liang B."/>
            <person name="Liao S.G."/>
            <person name="Mu D."/>
            <person name="Ma Y.Y."/>
            <person name="Niu Y.Y."/>
            <person name="Sun X.Q."/>
            <person name="Xia J.Q."/>
            <person name="Xiao J."/>
            <person name="Xiong Z.Q."/>
            <person name="Xu L."/>
            <person name="Yang L."/>
            <person name="Zhang Y."/>
            <person name="Zhao W."/>
            <person name="Zhao X.D."/>
            <person name="Zheng Y.T."/>
            <person name="Zhou J.M."/>
            <person name="Zhu Y.B."/>
            <person name="Zhang G.J."/>
            <person name="Wang J."/>
            <person name="Yao Y.G."/>
        </authorList>
    </citation>
    <scope>NUCLEOTIDE SEQUENCE [LARGE SCALE GENOMIC DNA]</scope>
</reference>
<dbReference type="STRING" id="246437.L8YBV9"/>
<dbReference type="InParanoid" id="L8YBV9"/>